<evidence type="ECO:0000256" key="1">
    <source>
        <dbReference type="PROSITE-ProRule" id="PRU00371"/>
    </source>
</evidence>
<dbReference type="SMART" id="SM00595">
    <property type="entry name" value="MADF"/>
    <property type="match status" value="1"/>
</dbReference>
<feature type="region of interest" description="Disordered" evidence="2">
    <location>
        <begin position="225"/>
        <end position="245"/>
    </location>
</feature>
<accession>A0AAV4UEQ3</accession>
<dbReference type="PANTHER" id="PTHR12243">
    <property type="entry name" value="MADF DOMAIN TRANSCRIPTION FACTOR"/>
    <property type="match status" value="1"/>
</dbReference>
<gene>
    <name evidence="5" type="primary">AVEN_81112_1</name>
    <name evidence="5" type="ORF">CEXT_31591</name>
</gene>
<evidence type="ECO:0008006" key="7">
    <source>
        <dbReference type="Google" id="ProtNLM"/>
    </source>
</evidence>
<name>A0AAV4UEQ3_CAEEX</name>
<keyword evidence="1" id="KW-0539">Nucleus</keyword>
<evidence type="ECO:0000256" key="2">
    <source>
        <dbReference type="SAM" id="MobiDB-lite"/>
    </source>
</evidence>
<evidence type="ECO:0000259" key="4">
    <source>
        <dbReference type="PROSITE" id="PS51031"/>
    </source>
</evidence>
<reference evidence="5 6" key="1">
    <citation type="submission" date="2021-06" db="EMBL/GenBank/DDBJ databases">
        <title>Caerostris extrusa draft genome.</title>
        <authorList>
            <person name="Kono N."/>
            <person name="Arakawa K."/>
        </authorList>
    </citation>
    <scope>NUCLEOTIDE SEQUENCE [LARGE SCALE GENOMIC DNA]</scope>
</reference>
<feature type="domain" description="BESS" evidence="4">
    <location>
        <begin position="182"/>
        <end position="221"/>
    </location>
</feature>
<dbReference type="Pfam" id="PF10545">
    <property type="entry name" value="MADF_DNA_bdg"/>
    <property type="match status" value="1"/>
</dbReference>
<dbReference type="Pfam" id="PF02944">
    <property type="entry name" value="BESS"/>
    <property type="match status" value="1"/>
</dbReference>
<evidence type="ECO:0000259" key="3">
    <source>
        <dbReference type="PROSITE" id="PS51029"/>
    </source>
</evidence>
<dbReference type="EMBL" id="BPLR01012748">
    <property type="protein sequence ID" value="GIY56248.1"/>
    <property type="molecule type" value="Genomic_DNA"/>
</dbReference>
<dbReference type="Proteomes" id="UP001054945">
    <property type="component" value="Unassembled WGS sequence"/>
</dbReference>
<sequence length="245" mass="27985">MEKGSVNNEKLIREVYKHRSLWDQKSLDYLSRTLKAKEWEAVAQDMDGTVEEVKSRWKILKDSFNREVRNMAKNGNSCSKWAYFDSMSFLLKGSNSLLLPSAYLSQSMIELNSPNTSSASYYNELSENSLHSPEEDTESISSRKRIKVTNSTMLNNGTDSLNSSGYQTNSSVEYTGFRAEQSSEDYYFLMSLLPSFERMSPRQKMLVRIKMMQDVYEAAYGEMSSDYSHNRSSMDNCSNTVSSGS</sequence>
<dbReference type="InterPro" id="IPR006578">
    <property type="entry name" value="MADF-dom"/>
</dbReference>
<keyword evidence="6" id="KW-1185">Reference proteome</keyword>
<dbReference type="GO" id="GO:0005634">
    <property type="term" value="C:nucleus"/>
    <property type="evidence" value="ECO:0007669"/>
    <property type="project" value="UniProtKB-SubCell"/>
</dbReference>
<organism evidence="5 6">
    <name type="scientific">Caerostris extrusa</name>
    <name type="common">Bark spider</name>
    <name type="synonym">Caerostris bankana</name>
    <dbReference type="NCBI Taxonomy" id="172846"/>
    <lineage>
        <taxon>Eukaryota</taxon>
        <taxon>Metazoa</taxon>
        <taxon>Ecdysozoa</taxon>
        <taxon>Arthropoda</taxon>
        <taxon>Chelicerata</taxon>
        <taxon>Arachnida</taxon>
        <taxon>Araneae</taxon>
        <taxon>Araneomorphae</taxon>
        <taxon>Entelegynae</taxon>
        <taxon>Araneoidea</taxon>
        <taxon>Araneidae</taxon>
        <taxon>Caerostris</taxon>
    </lineage>
</organism>
<proteinExistence type="predicted"/>
<dbReference type="AlphaFoldDB" id="A0AAV4UEQ3"/>
<evidence type="ECO:0000313" key="6">
    <source>
        <dbReference type="Proteomes" id="UP001054945"/>
    </source>
</evidence>
<comment type="subcellular location">
    <subcellularLocation>
        <location evidence="1">Nucleus</location>
    </subcellularLocation>
</comment>
<feature type="domain" description="MADF" evidence="3">
    <location>
        <begin position="10"/>
        <end position="95"/>
    </location>
</feature>
<dbReference type="InterPro" id="IPR004210">
    <property type="entry name" value="BESS_motif"/>
</dbReference>
<dbReference type="PROSITE" id="PS51029">
    <property type="entry name" value="MADF"/>
    <property type="match status" value="1"/>
</dbReference>
<evidence type="ECO:0000313" key="5">
    <source>
        <dbReference type="EMBL" id="GIY56248.1"/>
    </source>
</evidence>
<comment type="caution">
    <text evidence="5">The sequence shown here is derived from an EMBL/GenBank/DDBJ whole genome shotgun (WGS) entry which is preliminary data.</text>
</comment>
<dbReference type="PANTHER" id="PTHR12243:SF67">
    <property type="entry name" value="COREPRESSOR OF PANGOLIN, ISOFORM A-RELATED"/>
    <property type="match status" value="1"/>
</dbReference>
<dbReference type="InterPro" id="IPR039353">
    <property type="entry name" value="TF_Adf1"/>
</dbReference>
<dbReference type="PROSITE" id="PS51031">
    <property type="entry name" value="BESS"/>
    <property type="match status" value="1"/>
</dbReference>
<dbReference type="GO" id="GO:0003677">
    <property type="term" value="F:DNA binding"/>
    <property type="evidence" value="ECO:0007669"/>
    <property type="project" value="InterPro"/>
</dbReference>
<protein>
    <recommendedName>
        <fullName evidence="7">MADF domain-containing protein</fullName>
    </recommendedName>
</protein>